<feature type="region of interest" description="Disordered" evidence="1">
    <location>
        <begin position="40"/>
        <end position="174"/>
    </location>
</feature>
<accession>A0A1B9GNF7</accession>
<feature type="region of interest" description="Disordered" evidence="1">
    <location>
        <begin position="194"/>
        <end position="241"/>
    </location>
</feature>
<reference evidence="3" key="2">
    <citation type="submission" date="2013-12" db="EMBL/GenBank/DDBJ databases">
        <title>Evolution of pathogenesis and genome organization in the Tremellales.</title>
        <authorList>
            <person name="Cuomo C."/>
            <person name="Litvintseva A."/>
            <person name="Heitman J."/>
            <person name="Chen Y."/>
            <person name="Sun S."/>
            <person name="Springer D."/>
            <person name="Dromer F."/>
            <person name="Young S."/>
            <person name="Zeng Q."/>
            <person name="Chapman S."/>
            <person name="Gujja S."/>
            <person name="Saif S."/>
            <person name="Birren B."/>
        </authorList>
    </citation>
    <scope>NUCLEOTIDE SEQUENCE [LARGE SCALE GENOMIC DNA]</scope>
    <source>
        <strain evidence="3">BCC8398</strain>
    </source>
</reference>
<organism evidence="2 3">
    <name type="scientific">Kwoniella heveanensis BCC8398</name>
    <dbReference type="NCBI Taxonomy" id="1296120"/>
    <lineage>
        <taxon>Eukaryota</taxon>
        <taxon>Fungi</taxon>
        <taxon>Dikarya</taxon>
        <taxon>Basidiomycota</taxon>
        <taxon>Agaricomycotina</taxon>
        <taxon>Tremellomycetes</taxon>
        <taxon>Tremellales</taxon>
        <taxon>Cryptococcaceae</taxon>
        <taxon>Kwoniella</taxon>
    </lineage>
</organism>
<feature type="compositionally biased region" description="Polar residues" evidence="1">
    <location>
        <begin position="199"/>
        <end position="210"/>
    </location>
</feature>
<dbReference type="AlphaFoldDB" id="A0A1B9GNF7"/>
<feature type="compositionally biased region" description="Polar residues" evidence="1">
    <location>
        <begin position="402"/>
        <end position="421"/>
    </location>
</feature>
<feature type="compositionally biased region" description="Polar residues" evidence="1">
    <location>
        <begin position="57"/>
        <end position="99"/>
    </location>
</feature>
<dbReference type="Proteomes" id="UP000092666">
    <property type="component" value="Unassembled WGS sequence"/>
</dbReference>
<feature type="compositionally biased region" description="Polar residues" evidence="1">
    <location>
        <begin position="380"/>
        <end position="391"/>
    </location>
</feature>
<feature type="region of interest" description="Disordered" evidence="1">
    <location>
        <begin position="380"/>
        <end position="421"/>
    </location>
</feature>
<gene>
    <name evidence="2" type="ORF">I316_05717</name>
</gene>
<reference evidence="2 3" key="1">
    <citation type="submission" date="2013-07" db="EMBL/GenBank/DDBJ databases">
        <title>The Genome Sequence of Cryptococcus heveanensis BCC8398.</title>
        <authorList>
            <consortium name="The Broad Institute Genome Sequencing Platform"/>
            <person name="Cuomo C."/>
            <person name="Litvintseva A."/>
            <person name="Chen Y."/>
            <person name="Heitman J."/>
            <person name="Sun S."/>
            <person name="Springer D."/>
            <person name="Dromer F."/>
            <person name="Young S.K."/>
            <person name="Zeng Q."/>
            <person name="Gargeya S."/>
            <person name="Fitzgerald M."/>
            <person name="Abouelleil A."/>
            <person name="Alvarado L."/>
            <person name="Berlin A.M."/>
            <person name="Chapman S.B."/>
            <person name="Dewar J."/>
            <person name="Goldberg J."/>
            <person name="Griggs A."/>
            <person name="Gujja S."/>
            <person name="Hansen M."/>
            <person name="Howarth C."/>
            <person name="Imamovic A."/>
            <person name="Larimer J."/>
            <person name="McCowan C."/>
            <person name="Murphy C."/>
            <person name="Pearson M."/>
            <person name="Priest M."/>
            <person name="Roberts A."/>
            <person name="Saif S."/>
            <person name="Shea T."/>
            <person name="Sykes S."/>
            <person name="Wortman J."/>
            <person name="Nusbaum C."/>
            <person name="Birren B."/>
        </authorList>
    </citation>
    <scope>NUCLEOTIDE SEQUENCE [LARGE SCALE GENOMIC DNA]</scope>
    <source>
        <strain evidence="2 3">BCC8398</strain>
    </source>
</reference>
<feature type="region of interest" description="Disordered" evidence="1">
    <location>
        <begin position="316"/>
        <end position="335"/>
    </location>
</feature>
<dbReference type="EMBL" id="KI669507">
    <property type="protein sequence ID" value="OCF32537.1"/>
    <property type="molecule type" value="Genomic_DNA"/>
</dbReference>
<sequence>MAPSGLRTRGLSFASIASSDNSLGGILEKAYSAGARSSIDVDLCHSGGEPEPVSPATWASFSFSSADTQKNGDPRAGSTNSNSVRVRPSIDTSNISVTSRGDGRQLRLVDAESPVDVPSSGGSWSPPQSAKSDRRRPSISVTSRDRDSQNSFSSIKFDGTDHGALDDTLGSKWGEESADGEIASILRDSWGIPIGPASSAHTGDTFGSDSDTNEDSEHARAGRGSVAGHLTRAKSQVSRGLARLASSSSNLSDKTGYMLSHGASALAHHTISHIQPRLMSPGIQPTRRAKHDRSDIDIAEPASAALIASVSSAPLPTRSATTSVTPTQIDGHGDIDGYSFRGNFTSARSQTLPVEYEMPRSASLSEDDDTNRRGKLKQWFSRTASKMSSASPFHHKKDRTKQGTQSVFNSSKGPPVSVSSCHDQVYPAKGTDTSSRHDSLHDRLCSFEVDPSSLPNSAHVPRSTHSETKVSNYISRRDDTPWLSGGNYPRGTRYVNKAYSQSNDSVDSAISSIRPSSDSDGSIISIPRGTSDAPAYEFIHGELIEGEKKRKRRLRSLGRKFVEQASAIKSYLSTGGGKYGNKDDDDQSGRSVIASDWNYSPSRVALV</sequence>
<evidence type="ECO:0000313" key="2">
    <source>
        <dbReference type="EMBL" id="OCF32537.1"/>
    </source>
</evidence>
<keyword evidence="3" id="KW-1185">Reference proteome</keyword>
<evidence type="ECO:0000313" key="3">
    <source>
        <dbReference type="Proteomes" id="UP000092666"/>
    </source>
</evidence>
<feature type="compositionally biased region" description="Low complexity" evidence="1">
    <location>
        <begin position="114"/>
        <end position="129"/>
    </location>
</feature>
<feature type="compositionally biased region" description="Basic and acidic residues" evidence="1">
    <location>
        <begin position="101"/>
        <end position="110"/>
    </location>
</feature>
<feature type="region of interest" description="Disordered" evidence="1">
    <location>
        <begin position="572"/>
        <end position="593"/>
    </location>
</feature>
<protein>
    <submittedName>
        <fullName evidence="2">Uncharacterized protein</fullName>
    </submittedName>
</protein>
<proteinExistence type="predicted"/>
<evidence type="ECO:0000256" key="1">
    <source>
        <dbReference type="SAM" id="MobiDB-lite"/>
    </source>
</evidence>
<feature type="compositionally biased region" description="Polar residues" evidence="1">
    <location>
        <begin position="318"/>
        <end position="328"/>
    </location>
</feature>
<name>A0A1B9GNF7_9TREE</name>